<keyword evidence="4 8" id="KW-1133">Transmembrane helix</keyword>
<gene>
    <name evidence="10" type="ORF">PUN28_014156</name>
</gene>
<feature type="transmembrane region" description="Helical" evidence="8">
    <location>
        <begin position="634"/>
        <end position="659"/>
    </location>
</feature>
<evidence type="ECO:0008006" key="12">
    <source>
        <dbReference type="Google" id="ProtNLM"/>
    </source>
</evidence>
<evidence type="ECO:0000256" key="3">
    <source>
        <dbReference type="ARBA" id="ARBA00022692"/>
    </source>
</evidence>
<evidence type="ECO:0000256" key="8">
    <source>
        <dbReference type="SAM" id="Phobius"/>
    </source>
</evidence>
<evidence type="ECO:0000256" key="4">
    <source>
        <dbReference type="ARBA" id="ARBA00022989"/>
    </source>
</evidence>
<feature type="signal peptide" evidence="9">
    <location>
        <begin position="1"/>
        <end position="21"/>
    </location>
</feature>
<evidence type="ECO:0000256" key="7">
    <source>
        <dbReference type="ARBA" id="ARBA00023180"/>
    </source>
</evidence>
<dbReference type="InterPro" id="IPR052192">
    <property type="entry name" value="Insect_Ionotropic_Sensory_Rcpt"/>
</dbReference>
<evidence type="ECO:0000256" key="9">
    <source>
        <dbReference type="SAM" id="SignalP"/>
    </source>
</evidence>
<feature type="chain" id="PRO_5043576267" description="Ionotropic receptor" evidence="9">
    <location>
        <begin position="22"/>
        <end position="673"/>
    </location>
</feature>
<keyword evidence="3 8" id="KW-0812">Transmembrane</keyword>
<accession>A0AAW2EZX9</accession>
<keyword evidence="5 8" id="KW-0472">Membrane</keyword>
<sequence>MSSAIPFYLLISLLMLTTTKTSISKANDIAIQKKYMPRLPESENLRIILHYVRKMENEKFYSSIFSLVSSDDESSIIFVDFLSKYVASEYIVSYKITTSDFSRMYTWQNHVGLTWIFIVGDTSTLNWFVHEQSHIWKATNQYIIIVTNPNMTWPREIFPTVWKMYGVYRIVIVSTKDDFRCLRRYLPFEKIRRNEYGAVHKICLTGREDNTELYVNIENLNGYPIRVVVFPSVTMEIAFYEDATRPKFNGVDANAMLLLERAMGARFHINVFRMINSINGDYEDPFHRTLQYIENGEAELIVNSFFVHQYKEYEKYEFTATIYEDKLCLIAPTAGFVPKSYMPIMSFAPDLWVALAMYNILVSIVWFLIKYYSVSFRQRKAVVIPLERITESSFATSHRRRFANLFPGIHPYVLSCFDLVETWCYPLKENSGSASTTTTTAQRAFLIGTLFFGLIVTGLYQSCLMSSLSDPFHYPELKTLEDVASSNLTLITKYYNVKESTFTGNTTLDNKLHSKTQLFVAKERTYDAVAFDRKTIAISRYASVKLTDMSKYYDIDGNELLHIVEEYPTTYLLSYVMRIYSPYRERINGLLLRMQEAGLVRLWYERMAHPFYVAEQKRRADKRERKIRLTMEHYSFTFIGLAFGLFSCVVVFLAELYLAKISSRLVFSSSFNQ</sequence>
<reference evidence="10 11" key="1">
    <citation type="submission" date="2023-03" db="EMBL/GenBank/DDBJ databases">
        <title>High recombination rates correlate with genetic variation in Cardiocondyla obscurior ants.</title>
        <authorList>
            <person name="Errbii M."/>
        </authorList>
    </citation>
    <scope>NUCLEOTIDE SEQUENCE [LARGE SCALE GENOMIC DNA]</scope>
    <source>
        <strain evidence="10">Alpha-2009</strain>
        <tissue evidence="10">Whole body</tissue>
    </source>
</reference>
<keyword evidence="7" id="KW-0325">Glycoprotein</keyword>
<evidence type="ECO:0000256" key="2">
    <source>
        <dbReference type="ARBA" id="ARBA00022475"/>
    </source>
</evidence>
<dbReference type="GO" id="GO:0005886">
    <property type="term" value="C:plasma membrane"/>
    <property type="evidence" value="ECO:0007669"/>
    <property type="project" value="UniProtKB-SubCell"/>
</dbReference>
<dbReference type="AlphaFoldDB" id="A0AAW2EZX9"/>
<evidence type="ECO:0000313" key="10">
    <source>
        <dbReference type="EMBL" id="KAL0108843.1"/>
    </source>
</evidence>
<dbReference type="PANTHER" id="PTHR42643">
    <property type="entry name" value="IONOTROPIC RECEPTOR 20A-RELATED"/>
    <property type="match status" value="1"/>
</dbReference>
<evidence type="ECO:0000313" key="11">
    <source>
        <dbReference type="Proteomes" id="UP001430953"/>
    </source>
</evidence>
<name>A0AAW2EZX9_9HYME</name>
<dbReference type="EMBL" id="JADYXP020000015">
    <property type="protein sequence ID" value="KAL0108843.1"/>
    <property type="molecule type" value="Genomic_DNA"/>
</dbReference>
<feature type="transmembrane region" description="Helical" evidence="8">
    <location>
        <begin position="351"/>
        <end position="369"/>
    </location>
</feature>
<comment type="subcellular location">
    <subcellularLocation>
        <location evidence="1">Cell membrane</location>
        <topology evidence="1">Multi-pass membrane protein</topology>
    </subcellularLocation>
</comment>
<feature type="transmembrane region" description="Helical" evidence="8">
    <location>
        <begin position="440"/>
        <end position="460"/>
    </location>
</feature>
<proteinExistence type="predicted"/>
<protein>
    <recommendedName>
        <fullName evidence="12">Ionotropic receptor</fullName>
    </recommendedName>
</protein>
<dbReference type="PANTHER" id="PTHR42643:SF38">
    <property type="entry name" value="IONOTROPIC RECEPTOR 100A"/>
    <property type="match status" value="1"/>
</dbReference>
<dbReference type="Proteomes" id="UP001430953">
    <property type="component" value="Unassembled WGS sequence"/>
</dbReference>
<evidence type="ECO:0000256" key="6">
    <source>
        <dbReference type="ARBA" id="ARBA00023170"/>
    </source>
</evidence>
<keyword evidence="11" id="KW-1185">Reference proteome</keyword>
<dbReference type="SUPFAM" id="SSF53850">
    <property type="entry name" value="Periplasmic binding protein-like II"/>
    <property type="match status" value="1"/>
</dbReference>
<evidence type="ECO:0000256" key="5">
    <source>
        <dbReference type="ARBA" id="ARBA00023136"/>
    </source>
</evidence>
<evidence type="ECO:0000256" key="1">
    <source>
        <dbReference type="ARBA" id="ARBA00004651"/>
    </source>
</evidence>
<keyword evidence="9" id="KW-0732">Signal</keyword>
<dbReference type="Gene3D" id="1.10.287.70">
    <property type="match status" value="1"/>
</dbReference>
<keyword evidence="6" id="KW-0675">Receptor</keyword>
<organism evidence="10 11">
    <name type="scientific">Cardiocondyla obscurior</name>
    <dbReference type="NCBI Taxonomy" id="286306"/>
    <lineage>
        <taxon>Eukaryota</taxon>
        <taxon>Metazoa</taxon>
        <taxon>Ecdysozoa</taxon>
        <taxon>Arthropoda</taxon>
        <taxon>Hexapoda</taxon>
        <taxon>Insecta</taxon>
        <taxon>Pterygota</taxon>
        <taxon>Neoptera</taxon>
        <taxon>Endopterygota</taxon>
        <taxon>Hymenoptera</taxon>
        <taxon>Apocrita</taxon>
        <taxon>Aculeata</taxon>
        <taxon>Formicoidea</taxon>
        <taxon>Formicidae</taxon>
        <taxon>Myrmicinae</taxon>
        <taxon>Cardiocondyla</taxon>
    </lineage>
</organism>
<keyword evidence="2" id="KW-1003">Cell membrane</keyword>
<comment type="caution">
    <text evidence="10">The sequence shown here is derived from an EMBL/GenBank/DDBJ whole genome shotgun (WGS) entry which is preliminary data.</text>
</comment>